<keyword evidence="4" id="KW-0539">Nucleus</keyword>
<keyword evidence="8" id="KW-1185">Reference proteome</keyword>
<dbReference type="Pfam" id="PF14215">
    <property type="entry name" value="bHLH-MYC_N"/>
    <property type="match status" value="1"/>
</dbReference>
<evidence type="ECO:0000259" key="6">
    <source>
        <dbReference type="PROSITE" id="PS50888"/>
    </source>
</evidence>
<evidence type="ECO:0000256" key="5">
    <source>
        <dbReference type="SAM" id="MobiDB-lite"/>
    </source>
</evidence>
<evidence type="ECO:0000313" key="7">
    <source>
        <dbReference type="EMBL" id="KYP69318.1"/>
    </source>
</evidence>
<dbReference type="Gramene" id="C.cajan_08261.t">
    <property type="protein sequence ID" value="C.cajan_08261.t"/>
    <property type="gene ID" value="C.cajan_08261"/>
</dbReference>
<keyword evidence="2" id="KW-0805">Transcription regulation</keyword>
<dbReference type="PANTHER" id="PTHR46196:SF2">
    <property type="entry name" value="TRANSCRIPTION FACTOR BHLH157"/>
    <property type="match status" value="1"/>
</dbReference>
<dbReference type="STRING" id="3821.A0A151TQJ3"/>
<dbReference type="PROSITE" id="PS50888">
    <property type="entry name" value="BHLH"/>
    <property type="match status" value="1"/>
</dbReference>
<accession>A0A151TQJ3</accession>
<name>A0A151TQJ3_CAJCA</name>
<protein>
    <submittedName>
        <fullName evidence="7">Basic helix-loop-helix protein At1g64625 family</fullName>
    </submittedName>
</protein>
<sequence length="739" mass="82802">MAEPLSIITLRNKLKTLCAVDGWSYVIFWHIHPQNSLLLTVEDVHYEDQLGEEIVNTVPQVYSMAEGIVGQVALTGKHKWVDSDGQMCEVLKLAFFLQDDYGLHQQFSSGIKTVVVISFKPWGVIQFGSKNKILERVKFVEQTETLLRGIQYEDILDELNTTVLSVDCENYDLNGLLASISSENLYDWNFKSVNVDNFEMLLENPCSFANLNDSFPSMVATQNSKLTSLYSVNRLLDPIGQFQDHMGNSLDIQHSAESSIVRKVNYPDSFSMMHELSKDLEQVDALEEFSNFFCMDDFCHLLAPSPDPSIYGTMTSLDESLEFNPTSFGLVDNSATDFVSVTCQAVQNNSCIIASTNLDGQETSTVMHSSENSLLDIMGHDLSFDQAKDWWGSMAMLPPVVSVATTVTTTDTAFSDCAPELNVGTVGESRKRLFSELGIEECLNGSNFEDQLSTNRKQRTEHSPVNRNSKKHLVSQTLAQPVPKLDMTNNLLHKKEIFQKSVEQNKVTKKRANPGETSRPRPKDRQKIQDCIGELRGIIPNGGKCSIDSLLDRTIRHMIFLQSITKYADKLKEPNKPKLIERANGKVNKDSEVGDSKKCGSGVTCAFEVEGQTMLCPIIVEDMGPPGQMLIEMLFEEQGSFLEIVDIVGGFGLNILKGKMEIRDNKIWARFIVEANKHVTRIDVFWSLIHILQQKNTSGTDSDNKLCNINDVGFSSMDKFAKNRHASTTHGQDTWMTVN</sequence>
<feature type="domain" description="BHLH" evidence="6">
    <location>
        <begin position="512"/>
        <end position="561"/>
    </location>
</feature>
<evidence type="ECO:0000256" key="3">
    <source>
        <dbReference type="ARBA" id="ARBA00023163"/>
    </source>
</evidence>
<evidence type="ECO:0000256" key="1">
    <source>
        <dbReference type="ARBA" id="ARBA00004123"/>
    </source>
</evidence>
<dbReference type="InterPro" id="IPR025610">
    <property type="entry name" value="MYC/MYB_N"/>
</dbReference>
<dbReference type="Pfam" id="PF23176">
    <property type="entry name" value="bHLH_LHW"/>
    <property type="match status" value="1"/>
</dbReference>
<organism evidence="7 8">
    <name type="scientific">Cajanus cajan</name>
    <name type="common">Pigeon pea</name>
    <name type="synonym">Cajanus indicus</name>
    <dbReference type="NCBI Taxonomy" id="3821"/>
    <lineage>
        <taxon>Eukaryota</taxon>
        <taxon>Viridiplantae</taxon>
        <taxon>Streptophyta</taxon>
        <taxon>Embryophyta</taxon>
        <taxon>Tracheophyta</taxon>
        <taxon>Spermatophyta</taxon>
        <taxon>Magnoliopsida</taxon>
        <taxon>eudicotyledons</taxon>
        <taxon>Gunneridae</taxon>
        <taxon>Pentapetalae</taxon>
        <taxon>rosids</taxon>
        <taxon>fabids</taxon>
        <taxon>Fabales</taxon>
        <taxon>Fabaceae</taxon>
        <taxon>Papilionoideae</taxon>
        <taxon>50 kb inversion clade</taxon>
        <taxon>NPAAA clade</taxon>
        <taxon>indigoferoid/millettioid clade</taxon>
        <taxon>Phaseoleae</taxon>
        <taxon>Cajanus</taxon>
    </lineage>
</organism>
<reference evidence="7 8" key="1">
    <citation type="journal article" date="2012" name="Nat. Biotechnol.">
        <title>Draft genome sequence of pigeonpea (Cajanus cajan), an orphan legume crop of resource-poor farmers.</title>
        <authorList>
            <person name="Varshney R.K."/>
            <person name="Chen W."/>
            <person name="Li Y."/>
            <person name="Bharti A.K."/>
            <person name="Saxena R.K."/>
            <person name="Schlueter J.A."/>
            <person name="Donoghue M.T."/>
            <person name="Azam S."/>
            <person name="Fan G."/>
            <person name="Whaley A.M."/>
            <person name="Farmer A.D."/>
            <person name="Sheridan J."/>
            <person name="Iwata A."/>
            <person name="Tuteja R."/>
            <person name="Penmetsa R.V."/>
            <person name="Wu W."/>
            <person name="Upadhyaya H.D."/>
            <person name="Yang S.P."/>
            <person name="Shah T."/>
            <person name="Saxena K.B."/>
            <person name="Michael T."/>
            <person name="McCombie W.R."/>
            <person name="Yang B."/>
            <person name="Zhang G."/>
            <person name="Yang H."/>
            <person name="Wang J."/>
            <person name="Spillane C."/>
            <person name="Cook D.R."/>
            <person name="May G.D."/>
            <person name="Xu X."/>
            <person name="Jackson S.A."/>
        </authorList>
    </citation>
    <scope>NUCLEOTIDE SEQUENCE [LARGE SCALE GENOMIC DNA]</scope>
    <source>
        <strain evidence="8">cv. Asha</strain>
    </source>
</reference>
<dbReference type="InterPro" id="IPR043561">
    <property type="entry name" value="LHW-like"/>
</dbReference>
<evidence type="ECO:0000313" key="8">
    <source>
        <dbReference type="Proteomes" id="UP000075243"/>
    </source>
</evidence>
<comment type="subcellular location">
    <subcellularLocation>
        <location evidence="1">Nucleus</location>
    </subcellularLocation>
</comment>
<dbReference type="AlphaFoldDB" id="A0A151TQJ3"/>
<dbReference type="InterPro" id="IPR011598">
    <property type="entry name" value="bHLH_dom"/>
</dbReference>
<feature type="region of interest" description="Disordered" evidence="5">
    <location>
        <begin position="502"/>
        <end position="526"/>
    </location>
</feature>
<dbReference type="OMA" id="EGQTMVC"/>
<dbReference type="Proteomes" id="UP000075243">
    <property type="component" value="Chromosome 3"/>
</dbReference>
<proteinExistence type="predicted"/>
<keyword evidence="3" id="KW-0804">Transcription</keyword>
<evidence type="ECO:0000256" key="4">
    <source>
        <dbReference type="ARBA" id="ARBA00023242"/>
    </source>
</evidence>
<dbReference type="InterPro" id="IPR036638">
    <property type="entry name" value="HLH_DNA-bd_sf"/>
</dbReference>
<dbReference type="EMBL" id="CM003605">
    <property type="protein sequence ID" value="KYP69318.1"/>
    <property type="molecule type" value="Genomic_DNA"/>
</dbReference>
<dbReference type="PANTHER" id="PTHR46196">
    <property type="entry name" value="TRANSCRIPTION FACTOR BHLH155-LIKE ISOFORM X1-RELATED"/>
    <property type="match status" value="1"/>
</dbReference>
<gene>
    <name evidence="7" type="ORF">KK1_008507</name>
</gene>
<evidence type="ECO:0000256" key="2">
    <source>
        <dbReference type="ARBA" id="ARBA00023015"/>
    </source>
</evidence>
<dbReference type="SUPFAM" id="SSF47459">
    <property type="entry name" value="HLH, helix-loop-helix DNA-binding domain"/>
    <property type="match status" value="1"/>
</dbReference>
<dbReference type="GO" id="GO:0046983">
    <property type="term" value="F:protein dimerization activity"/>
    <property type="evidence" value="ECO:0007669"/>
    <property type="project" value="InterPro"/>
</dbReference>
<dbReference type="GO" id="GO:0005634">
    <property type="term" value="C:nucleus"/>
    <property type="evidence" value="ECO:0007669"/>
    <property type="project" value="UniProtKB-SubCell"/>
</dbReference>
<dbReference type="GO" id="GO:0003700">
    <property type="term" value="F:DNA-binding transcription factor activity"/>
    <property type="evidence" value="ECO:0007669"/>
    <property type="project" value="InterPro"/>
</dbReference>